<dbReference type="PANTHER" id="PTHR47506:SF1">
    <property type="entry name" value="HTH-TYPE TRANSCRIPTIONAL REGULATOR YJDC"/>
    <property type="match status" value="1"/>
</dbReference>
<feature type="DNA-binding region" description="H-T-H motif" evidence="4">
    <location>
        <begin position="34"/>
        <end position="53"/>
    </location>
</feature>
<gene>
    <name evidence="6" type="ORF">E5A73_12265</name>
</gene>
<dbReference type="Gene3D" id="1.10.357.10">
    <property type="entry name" value="Tetracycline Repressor, domain 2"/>
    <property type="match status" value="1"/>
</dbReference>
<reference evidence="6 7" key="1">
    <citation type="submission" date="2019-04" db="EMBL/GenBank/DDBJ databases">
        <title>Sphingomonas psychrotolerans sp. nov., isolated from soil in the Tianshan Mountains, Xinjiang, China.</title>
        <authorList>
            <person name="Luo Y."/>
            <person name="Sheng H."/>
        </authorList>
    </citation>
    <scope>NUCLEOTIDE SEQUENCE [LARGE SCALE GENOMIC DNA]</scope>
    <source>
        <strain evidence="6 7">ZFGT-11</strain>
    </source>
</reference>
<name>A0A4V3QZC0_9SPHN</name>
<sequence>MTVKMRGRPRGFDKDEALVRATERFRTHGFSGTSLDELSEATGLARPSLAAAFGDKRALYIAAIDRLTARVERQLVRLGEAKLPLRELVERILMGGIALYLTGSDGPEGCLVINTAATQAAADPQVREKLAAFLAIEDDRIARLLADAGSPAPAAQGRLVASVLHSLSVRARGGAPRDELERVARDCVELIAGGGN</sequence>
<dbReference type="Pfam" id="PF00440">
    <property type="entry name" value="TetR_N"/>
    <property type="match status" value="1"/>
</dbReference>
<dbReference type="PROSITE" id="PS50977">
    <property type="entry name" value="HTH_TETR_2"/>
    <property type="match status" value="1"/>
</dbReference>
<comment type="caution">
    <text evidence="6">The sequence shown here is derived from an EMBL/GenBank/DDBJ whole genome shotgun (WGS) entry which is preliminary data.</text>
</comment>
<dbReference type="GO" id="GO:0003677">
    <property type="term" value="F:DNA binding"/>
    <property type="evidence" value="ECO:0007669"/>
    <property type="project" value="UniProtKB-UniRule"/>
</dbReference>
<organism evidence="6 7">
    <name type="scientific">Sphingomonas gei</name>
    <dbReference type="NCBI Taxonomy" id="1395960"/>
    <lineage>
        <taxon>Bacteria</taxon>
        <taxon>Pseudomonadati</taxon>
        <taxon>Pseudomonadota</taxon>
        <taxon>Alphaproteobacteria</taxon>
        <taxon>Sphingomonadales</taxon>
        <taxon>Sphingomonadaceae</taxon>
        <taxon>Sphingomonas</taxon>
    </lineage>
</organism>
<dbReference type="SUPFAM" id="SSF46689">
    <property type="entry name" value="Homeodomain-like"/>
    <property type="match status" value="1"/>
</dbReference>
<evidence type="ECO:0000259" key="5">
    <source>
        <dbReference type="PROSITE" id="PS50977"/>
    </source>
</evidence>
<keyword evidence="3" id="KW-0804">Transcription</keyword>
<evidence type="ECO:0000256" key="1">
    <source>
        <dbReference type="ARBA" id="ARBA00023015"/>
    </source>
</evidence>
<dbReference type="SUPFAM" id="SSF48498">
    <property type="entry name" value="Tetracyclin repressor-like, C-terminal domain"/>
    <property type="match status" value="1"/>
</dbReference>
<dbReference type="RefSeq" id="WP_135964097.1">
    <property type="nucleotide sequence ID" value="NZ_SRXT01000004.1"/>
</dbReference>
<dbReference type="PANTHER" id="PTHR47506">
    <property type="entry name" value="TRANSCRIPTIONAL REGULATORY PROTEIN"/>
    <property type="match status" value="1"/>
</dbReference>
<dbReference type="InterPro" id="IPR009057">
    <property type="entry name" value="Homeodomain-like_sf"/>
</dbReference>
<accession>A0A4V3QZC0</accession>
<keyword evidence="7" id="KW-1185">Reference proteome</keyword>
<feature type="domain" description="HTH tetR-type" evidence="5">
    <location>
        <begin position="11"/>
        <end position="71"/>
    </location>
</feature>
<dbReference type="Gene3D" id="1.10.10.60">
    <property type="entry name" value="Homeodomain-like"/>
    <property type="match status" value="1"/>
</dbReference>
<dbReference type="OrthoDB" id="9795242at2"/>
<evidence type="ECO:0000256" key="4">
    <source>
        <dbReference type="PROSITE-ProRule" id="PRU00335"/>
    </source>
</evidence>
<dbReference type="EMBL" id="SRXT01000004">
    <property type="protein sequence ID" value="TGX53592.1"/>
    <property type="molecule type" value="Genomic_DNA"/>
</dbReference>
<keyword evidence="2 4" id="KW-0238">DNA-binding</keyword>
<evidence type="ECO:0000256" key="3">
    <source>
        <dbReference type="ARBA" id="ARBA00023163"/>
    </source>
</evidence>
<dbReference type="InterPro" id="IPR036271">
    <property type="entry name" value="Tet_transcr_reg_TetR-rel_C_sf"/>
</dbReference>
<dbReference type="Proteomes" id="UP000306147">
    <property type="component" value="Unassembled WGS sequence"/>
</dbReference>
<dbReference type="InterPro" id="IPR001647">
    <property type="entry name" value="HTH_TetR"/>
</dbReference>
<evidence type="ECO:0000313" key="7">
    <source>
        <dbReference type="Proteomes" id="UP000306147"/>
    </source>
</evidence>
<evidence type="ECO:0000256" key="2">
    <source>
        <dbReference type="ARBA" id="ARBA00023125"/>
    </source>
</evidence>
<evidence type="ECO:0000313" key="6">
    <source>
        <dbReference type="EMBL" id="TGX53592.1"/>
    </source>
</evidence>
<keyword evidence="1" id="KW-0805">Transcription regulation</keyword>
<protein>
    <submittedName>
        <fullName evidence="6">TetR/AcrR family transcriptional regulator</fullName>
    </submittedName>
</protein>
<dbReference type="AlphaFoldDB" id="A0A4V3QZC0"/>
<proteinExistence type="predicted"/>